<reference evidence="2" key="1">
    <citation type="journal article" date="2020" name="Stud. Mycol.">
        <title>101 Dothideomycetes genomes: a test case for predicting lifestyles and emergence of pathogens.</title>
        <authorList>
            <person name="Haridas S."/>
            <person name="Albert R."/>
            <person name="Binder M."/>
            <person name="Bloem J."/>
            <person name="Labutti K."/>
            <person name="Salamov A."/>
            <person name="Andreopoulos B."/>
            <person name="Baker S."/>
            <person name="Barry K."/>
            <person name="Bills G."/>
            <person name="Bluhm B."/>
            <person name="Cannon C."/>
            <person name="Castanera R."/>
            <person name="Culley D."/>
            <person name="Daum C."/>
            <person name="Ezra D."/>
            <person name="Gonzalez J."/>
            <person name="Henrissat B."/>
            <person name="Kuo A."/>
            <person name="Liang C."/>
            <person name="Lipzen A."/>
            <person name="Lutzoni F."/>
            <person name="Magnuson J."/>
            <person name="Mondo S."/>
            <person name="Nolan M."/>
            <person name="Ohm R."/>
            <person name="Pangilinan J."/>
            <person name="Park H.-J."/>
            <person name="Ramirez L."/>
            <person name="Alfaro M."/>
            <person name="Sun H."/>
            <person name="Tritt A."/>
            <person name="Yoshinaga Y."/>
            <person name="Zwiers L.-H."/>
            <person name="Turgeon B."/>
            <person name="Goodwin S."/>
            <person name="Spatafora J."/>
            <person name="Crous P."/>
            <person name="Grigoriev I."/>
        </authorList>
    </citation>
    <scope>NUCLEOTIDE SEQUENCE</scope>
    <source>
        <strain evidence="2">CBS 116435</strain>
    </source>
</reference>
<evidence type="ECO:0008006" key="4">
    <source>
        <dbReference type="Google" id="ProtNLM"/>
    </source>
</evidence>
<organism evidence="2 3">
    <name type="scientific">Polychaeton citri CBS 116435</name>
    <dbReference type="NCBI Taxonomy" id="1314669"/>
    <lineage>
        <taxon>Eukaryota</taxon>
        <taxon>Fungi</taxon>
        <taxon>Dikarya</taxon>
        <taxon>Ascomycota</taxon>
        <taxon>Pezizomycotina</taxon>
        <taxon>Dothideomycetes</taxon>
        <taxon>Dothideomycetidae</taxon>
        <taxon>Capnodiales</taxon>
        <taxon>Capnodiaceae</taxon>
        <taxon>Polychaeton</taxon>
    </lineage>
</organism>
<dbReference type="AlphaFoldDB" id="A0A9P4QJ21"/>
<evidence type="ECO:0000256" key="1">
    <source>
        <dbReference type="SAM" id="SignalP"/>
    </source>
</evidence>
<gene>
    <name evidence="2" type="ORF">K431DRAFT_281019</name>
</gene>
<dbReference type="Proteomes" id="UP000799441">
    <property type="component" value="Unassembled WGS sequence"/>
</dbReference>
<keyword evidence="3" id="KW-1185">Reference proteome</keyword>
<comment type="caution">
    <text evidence="2">The sequence shown here is derived from an EMBL/GenBank/DDBJ whole genome shotgun (WGS) entry which is preliminary data.</text>
</comment>
<keyword evidence="1" id="KW-0732">Signal</keyword>
<accession>A0A9P4QJ21</accession>
<dbReference type="OrthoDB" id="5382170at2759"/>
<feature type="signal peptide" evidence="1">
    <location>
        <begin position="1"/>
        <end position="20"/>
    </location>
</feature>
<proteinExistence type="predicted"/>
<evidence type="ECO:0000313" key="3">
    <source>
        <dbReference type="Proteomes" id="UP000799441"/>
    </source>
</evidence>
<evidence type="ECO:0000313" key="2">
    <source>
        <dbReference type="EMBL" id="KAF2725662.1"/>
    </source>
</evidence>
<dbReference type="EMBL" id="MU003767">
    <property type="protein sequence ID" value="KAF2725662.1"/>
    <property type="molecule type" value="Genomic_DNA"/>
</dbReference>
<name>A0A9P4QJ21_9PEZI</name>
<feature type="chain" id="PRO_5040312804" description="Acid protease" evidence="1">
    <location>
        <begin position="21"/>
        <end position="383"/>
    </location>
</feature>
<sequence length="383" mass="39421">MIVPAPSLLAIGALWHFAAATPIVNHINADDLGRRQQDNTTAPATTIPSLSSATLPTTLITPTAVPTETGSTTLDLTFSAKDAPLGDLSFLGISVPPSCLDCSTWGNLTLSATEFSFEGNPFDSSSDGTESESSDAGFTGGNFRAAACGVGGRMLFQVEATSLSHTFTLPFKPPIVGFVVPLVGTVGVFLQFDVEISLELPEPATATFGFDFAVPEGAFVDLDFSDLDNSTSYGFEPSEGLVVAEIPVTTNLTSALDGNFTAEAKLRTSLLFGLSDFSVSVAGEKVGVEANAGVFLDLPKLTVDGEVLENVAEDCQKGVTEAADGQVQYLASALHIEPAVGAAVGLTAKAGLEGLGSGFGFDETTTLVDVSVPLPTACIPLPS</sequence>
<protein>
    <recommendedName>
        <fullName evidence="4">Acid protease</fullName>
    </recommendedName>
</protein>